<dbReference type="Pfam" id="PF05605">
    <property type="entry name" value="zf-Di19"/>
    <property type="match status" value="1"/>
</dbReference>
<dbReference type="EMBL" id="FN595246">
    <property type="protein sequence ID" value="CCB48000.1"/>
    <property type="molecule type" value="Genomic_DNA"/>
</dbReference>
<feature type="region of interest" description="Disordered" evidence="2">
    <location>
        <begin position="204"/>
        <end position="230"/>
    </location>
</feature>
<dbReference type="Pfam" id="PF14571">
    <property type="entry name" value="Di19_C"/>
    <property type="match status" value="1"/>
</dbReference>
<proteinExistence type="inferred from homology"/>
<dbReference type="Proteomes" id="UP000009183">
    <property type="component" value="Chromosome 5"/>
</dbReference>
<evidence type="ECO:0000313" key="5">
    <source>
        <dbReference type="EMBL" id="CCB48000.1"/>
    </source>
</evidence>
<gene>
    <name evidence="5" type="ordered locus">VIT_05s0077g01500</name>
</gene>
<organism evidence="5 6">
    <name type="scientific">Vitis vinifera</name>
    <name type="common">Grape</name>
    <dbReference type="NCBI Taxonomy" id="29760"/>
    <lineage>
        <taxon>Eukaryota</taxon>
        <taxon>Viridiplantae</taxon>
        <taxon>Streptophyta</taxon>
        <taxon>Embryophyta</taxon>
        <taxon>Tracheophyta</taxon>
        <taxon>Spermatophyta</taxon>
        <taxon>Magnoliopsida</taxon>
        <taxon>eudicotyledons</taxon>
        <taxon>Gunneridae</taxon>
        <taxon>Pentapetalae</taxon>
        <taxon>rosids</taxon>
        <taxon>Vitales</taxon>
        <taxon>Vitaceae</taxon>
        <taxon>Viteae</taxon>
        <taxon>Vitis</taxon>
    </lineage>
</organism>
<feature type="compositionally biased region" description="Basic and acidic residues" evidence="2">
    <location>
        <begin position="207"/>
        <end position="230"/>
    </location>
</feature>
<feature type="domain" description="Di19 zinc-binding" evidence="3">
    <location>
        <begin position="40"/>
        <end position="69"/>
    </location>
</feature>
<dbReference type="AlphaFoldDB" id="F6H6U3"/>
<reference evidence="6" key="1">
    <citation type="journal article" date="2007" name="Nature">
        <title>The grapevine genome sequence suggests ancestral hexaploidization in major angiosperm phyla.</title>
        <authorList>
            <consortium name="The French-Italian Public Consortium for Grapevine Genome Characterization."/>
            <person name="Jaillon O."/>
            <person name="Aury J.-M."/>
            <person name="Noel B."/>
            <person name="Policriti A."/>
            <person name="Clepet C."/>
            <person name="Casagrande A."/>
            <person name="Choisne N."/>
            <person name="Aubourg S."/>
            <person name="Vitulo N."/>
            <person name="Jubin C."/>
            <person name="Vezzi A."/>
            <person name="Legeai F."/>
            <person name="Hugueney P."/>
            <person name="Dasilva C."/>
            <person name="Horner D."/>
            <person name="Mica E."/>
            <person name="Jublot D."/>
            <person name="Poulain J."/>
            <person name="Bruyere C."/>
            <person name="Billault A."/>
            <person name="Segurens B."/>
            <person name="Gouyvenoux M."/>
            <person name="Ugarte E."/>
            <person name="Cattonaro F."/>
            <person name="Anthouard V."/>
            <person name="Vico V."/>
            <person name="Del Fabbro C."/>
            <person name="Alaux M."/>
            <person name="Di Gaspero G."/>
            <person name="Dumas V."/>
            <person name="Felice N."/>
            <person name="Paillard S."/>
            <person name="Juman I."/>
            <person name="Moroldo M."/>
            <person name="Scalabrin S."/>
            <person name="Canaguier A."/>
            <person name="Le Clainche I."/>
            <person name="Malacrida G."/>
            <person name="Durand E."/>
            <person name="Pesole G."/>
            <person name="Laucou V."/>
            <person name="Chatelet P."/>
            <person name="Merdinoglu D."/>
            <person name="Delledonne M."/>
            <person name="Pezzotti M."/>
            <person name="Lecharny A."/>
            <person name="Scarpelli C."/>
            <person name="Artiguenave F."/>
            <person name="Pe M.E."/>
            <person name="Valle G."/>
            <person name="Morgante M."/>
            <person name="Caboche M."/>
            <person name="Adam-Blondon A.-F."/>
            <person name="Weissenbach J."/>
            <person name="Quetier F."/>
            <person name="Wincker P."/>
        </authorList>
    </citation>
    <scope>NUCLEOTIDE SEQUENCE [LARGE SCALE GENOMIC DNA]</scope>
    <source>
        <strain evidence="6">cv. Pinot noir / PN40024</strain>
    </source>
</reference>
<evidence type="ECO:0008006" key="7">
    <source>
        <dbReference type="Google" id="ProtNLM"/>
    </source>
</evidence>
<keyword evidence="6" id="KW-1185">Reference proteome</keyword>
<evidence type="ECO:0000256" key="1">
    <source>
        <dbReference type="ARBA" id="ARBA00007109"/>
    </source>
</evidence>
<accession>F6H6U3</accession>
<evidence type="ECO:0000259" key="3">
    <source>
        <dbReference type="Pfam" id="PF05605"/>
    </source>
</evidence>
<dbReference type="PANTHER" id="PTHR31875:SF23">
    <property type="entry name" value="PROTEIN DEHYDRATION-INDUCED 19 HOMOLOG 4"/>
    <property type="match status" value="1"/>
</dbReference>
<name>F6H6U3_VITVI</name>
<dbReference type="PaxDb" id="29760-VIT_05s0077g01500.t01"/>
<dbReference type="InterPro" id="IPR033347">
    <property type="entry name" value="Di19"/>
</dbReference>
<feature type="domain" description="Di19 C-terminal" evidence="4">
    <location>
        <begin position="144"/>
        <end position="246"/>
    </location>
</feature>
<dbReference type="InterPro" id="IPR027935">
    <property type="entry name" value="Di19_C"/>
</dbReference>
<comment type="similarity">
    <text evidence="1">Belongs to the Di19 family.</text>
</comment>
<dbReference type="HOGENOM" id="CLU_072240_0_1_1"/>
<sequence length="251" mass="28178">MDSDFAARFSILSKRFQSRSDLYLERGGEEFDGDEECLPEFLCPFCAEDFDVVGLCCHIDEEHPVEAKNGGGMLRSVETRETSNMGKLGRCLDDIKQLSLLGYVQFVRKEWGWILLAILQCNMEISLKYPFSLEFRRGGSNSTFSILRKELRDGNLQSIFGGSSRIVSSSNSEPDPLLSSFMYNAPVVVEPVVVQPDSSAEASVVKESSDEGFSERNIQKPQLSDKEQEEKARRCEFVQGLLLSTILEDSL</sequence>
<dbReference type="PANTHER" id="PTHR31875">
    <property type="entry name" value="PROTEIN DEHYDRATION-INDUCED 19"/>
    <property type="match status" value="1"/>
</dbReference>
<evidence type="ECO:0000313" key="6">
    <source>
        <dbReference type="Proteomes" id="UP000009183"/>
    </source>
</evidence>
<protein>
    <recommendedName>
        <fullName evidence="7">Protein dehydration-induced 19-like 3</fullName>
    </recommendedName>
</protein>
<dbReference type="InParanoid" id="F6H6U3"/>
<evidence type="ECO:0000256" key="2">
    <source>
        <dbReference type="SAM" id="MobiDB-lite"/>
    </source>
</evidence>
<dbReference type="InterPro" id="IPR008598">
    <property type="entry name" value="Di19_Zn-bd"/>
</dbReference>
<evidence type="ECO:0000259" key="4">
    <source>
        <dbReference type="Pfam" id="PF14571"/>
    </source>
</evidence>